<dbReference type="Proteomes" id="UP000314294">
    <property type="component" value="Unassembled WGS sequence"/>
</dbReference>
<feature type="region of interest" description="Disordered" evidence="1">
    <location>
        <begin position="1"/>
        <end position="27"/>
    </location>
</feature>
<dbReference type="AlphaFoldDB" id="A0A4Z2IS87"/>
<reference evidence="2 3" key="1">
    <citation type="submission" date="2019-03" db="EMBL/GenBank/DDBJ databases">
        <title>First draft genome of Liparis tanakae, snailfish: a comprehensive survey of snailfish specific genes.</title>
        <authorList>
            <person name="Kim W."/>
            <person name="Song I."/>
            <person name="Jeong J.-H."/>
            <person name="Kim D."/>
            <person name="Kim S."/>
            <person name="Ryu S."/>
            <person name="Song J.Y."/>
            <person name="Lee S.K."/>
        </authorList>
    </citation>
    <scope>NUCLEOTIDE SEQUENCE [LARGE SCALE GENOMIC DNA]</scope>
    <source>
        <tissue evidence="2">Muscle</tissue>
    </source>
</reference>
<dbReference type="EMBL" id="SRLO01000054">
    <property type="protein sequence ID" value="TNN80468.1"/>
    <property type="molecule type" value="Genomic_DNA"/>
</dbReference>
<organism evidence="2 3">
    <name type="scientific">Liparis tanakae</name>
    <name type="common">Tanaka's snailfish</name>
    <dbReference type="NCBI Taxonomy" id="230148"/>
    <lineage>
        <taxon>Eukaryota</taxon>
        <taxon>Metazoa</taxon>
        <taxon>Chordata</taxon>
        <taxon>Craniata</taxon>
        <taxon>Vertebrata</taxon>
        <taxon>Euteleostomi</taxon>
        <taxon>Actinopterygii</taxon>
        <taxon>Neopterygii</taxon>
        <taxon>Teleostei</taxon>
        <taxon>Neoteleostei</taxon>
        <taxon>Acanthomorphata</taxon>
        <taxon>Eupercaria</taxon>
        <taxon>Perciformes</taxon>
        <taxon>Cottioidei</taxon>
        <taxon>Cottales</taxon>
        <taxon>Liparidae</taxon>
        <taxon>Liparis</taxon>
    </lineage>
</organism>
<evidence type="ECO:0000313" key="3">
    <source>
        <dbReference type="Proteomes" id="UP000314294"/>
    </source>
</evidence>
<proteinExistence type="predicted"/>
<accession>A0A4Z2IS87</accession>
<keyword evidence="3" id="KW-1185">Reference proteome</keyword>
<comment type="caution">
    <text evidence="2">The sequence shown here is derived from an EMBL/GenBank/DDBJ whole genome shotgun (WGS) entry which is preliminary data.</text>
</comment>
<name>A0A4Z2IS87_9TELE</name>
<evidence type="ECO:0000313" key="2">
    <source>
        <dbReference type="EMBL" id="TNN80468.1"/>
    </source>
</evidence>
<sequence length="123" mass="13898">MKAERPGFLSRFLSSSSDQNRLTQPRGPRVLDRVREAAENLERFAAERLWGEEEEAAERLWGEEEEEAAESMAVAQQLACVSASECVIAGTRHEAGPLSFPLANRRRYANDRRGRLSREPRGL</sequence>
<evidence type="ECO:0000256" key="1">
    <source>
        <dbReference type="SAM" id="MobiDB-lite"/>
    </source>
</evidence>
<protein>
    <submittedName>
        <fullName evidence="2">Uncharacterized protein</fullName>
    </submittedName>
</protein>
<feature type="compositionally biased region" description="Polar residues" evidence="1">
    <location>
        <begin position="12"/>
        <end position="23"/>
    </location>
</feature>
<gene>
    <name evidence="2" type="ORF">EYF80_009207</name>
</gene>